<feature type="compositionally biased region" description="Polar residues" evidence="1">
    <location>
        <begin position="501"/>
        <end position="525"/>
    </location>
</feature>
<dbReference type="RefSeq" id="XP_008024936.1">
    <property type="nucleotide sequence ID" value="XM_008026745.1"/>
</dbReference>
<feature type="compositionally biased region" description="Basic residues" evidence="1">
    <location>
        <begin position="1"/>
        <end position="12"/>
    </location>
</feature>
<feature type="compositionally biased region" description="Polar residues" evidence="1">
    <location>
        <begin position="467"/>
        <end position="479"/>
    </location>
</feature>
<proteinExistence type="predicted"/>
<feature type="region of interest" description="Disordered" evidence="1">
    <location>
        <begin position="446"/>
        <end position="480"/>
    </location>
</feature>
<feature type="region of interest" description="Disordered" evidence="1">
    <location>
        <begin position="778"/>
        <end position="798"/>
    </location>
</feature>
<feature type="compositionally biased region" description="Basic and acidic residues" evidence="1">
    <location>
        <begin position="277"/>
        <end position="289"/>
    </location>
</feature>
<dbReference type="HOGENOM" id="CLU_010101_0_0_1"/>
<reference evidence="2 3" key="2">
    <citation type="journal article" date="2013" name="PLoS Genet.">
        <title>Comparative genome structure, secondary metabolite, and effector coding capacity across Cochliobolus pathogens.</title>
        <authorList>
            <person name="Condon B.J."/>
            <person name="Leng Y."/>
            <person name="Wu D."/>
            <person name="Bushley K.E."/>
            <person name="Ohm R.A."/>
            <person name="Otillar R."/>
            <person name="Martin J."/>
            <person name="Schackwitz W."/>
            <person name="Grimwood J."/>
            <person name="MohdZainudin N."/>
            <person name="Xue C."/>
            <person name="Wang R."/>
            <person name="Manning V.A."/>
            <person name="Dhillon B."/>
            <person name="Tu Z.J."/>
            <person name="Steffenson B.J."/>
            <person name="Salamov A."/>
            <person name="Sun H."/>
            <person name="Lowry S."/>
            <person name="LaButti K."/>
            <person name="Han J."/>
            <person name="Copeland A."/>
            <person name="Lindquist E."/>
            <person name="Barry K."/>
            <person name="Schmutz J."/>
            <person name="Baker S.E."/>
            <person name="Ciuffetti L.M."/>
            <person name="Grigoriev I.V."/>
            <person name="Zhong S."/>
            <person name="Turgeon B.G."/>
        </authorList>
    </citation>
    <scope>NUCLEOTIDE SEQUENCE [LARGE SCALE GENOMIC DNA]</scope>
    <source>
        <strain evidence="3">28A</strain>
    </source>
</reference>
<protein>
    <submittedName>
        <fullName evidence="2">Uncharacterized protein</fullName>
    </submittedName>
</protein>
<feature type="region of interest" description="Disordered" evidence="1">
    <location>
        <begin position="1"/>
        <end position="84"/>
    </location>
</feature>
<evidence type="ECO:0000256" key="1">
    <source>
        <dbReference type="SAM" id="MobiDB-lite"/>
    </source>
</evidence>
<feature type="region of interest" description="Disordered" evidence="1">
    <location>
        <begin position="248"/>
        <end position="289"/>
    </location>
</feature>
<feature type="region of interest" description="Disordered" evidence="1">
    <location>
        <begin position="711"/>
        <end position="748"/>
    </location>
</feature>
<evidence type="ECO:0000313" key="2">
    <source>
        <dbReference type="EMBL" id="EOA87141.1"/>
    </source>
</evidence>
<feature type="region of interest" description="Disordered" evidence="1">
    <location>
        <begin position="497"/>
        <end position="621"/>
    </location>
</feature>
<feature type="region of interest" description="Disordered" evidence="1">
    <location>
        <begin position="311"/>
        <end position="356"/>
    </location>
</feature>
<name>R0IR59_EXST2</name>
<evidence type="ECO:0000313" key="3">
    <source>
        <dbReference type="Proteomes" id="UP000016935"/>
    </source>
</evidence>
<feature type="compositionally biased region" description="Low complexity" evidence="1">
    <location>
        <begin position="783"/>
        <end position="798"/>
    </location>
</feature>
<organism evidence="2 3">
    <name type="scientific">Exserohilum turcicum (strain 28A)</name>
    <name type="common">Northern leaf blight fungus</name>
    <name type="synonym">Setosphaeria turcica</name>
    <dbReference type="NCBI Taxonomy" id="671987"/>
    <lineage>
        <taxon>Eukaryota</taxon>
        <taxon>Fungi</taxon>
        <taxon>Dikarya</taxon>
        <taxon>Ascomycota</taxon>
        <taxon>Pezizomycotina</taxon>
        <taxon>Dothideomycetes</taxon>
        <taxon>Pleosporomycetidae</taxon>
        <taxon>Pleosporales</taxon>
        <taxon>Pleosporineae</taxon>
        <taxon>Pleosporaceae</taxon>
        <taxon>Exserohilum</taxon>
    </lineage>
</organism>
<dbReference type="EMBL" id="KB908592">
    <property type="protein sequence ID" value="EOA87141.1"/>
    <property type="molecule type" value="Genomic_DNA"/>
</dbReference>
<dbReference type="eggNOG" id="ENOG502S7JR">
    <property type="taxonomic scope" value="Eukaryota"/>
</dbReference>
<feature type="region of interest" description="Disordered" evidence="1">
    <location>
        <begin position="114"/>
        <end position="146"/>
    </location>
</feature>
<dbReference type="GeneID" id="19402223"/>
<feature type="compositionally biased region" description="Polar residues" evidence="1">
    <location>
        <begin position="642"/>
        <end position="654"/>
    </location>
</feature>
<feature type="region of interest" description="Disordered" evidence="1">
    <location>
        <begin position="636"/>
        <end position="658"/>
    </location>
</feature>
<dbReference type="AlphaFoldDB" id="R0IR59"/>
<accession>R0IR59</accession>
<reference evidence="2 3" key="1">
    <citation type="journal article" date="2012" name="PLoS Pathog.">
        <title>Diverse lifestyles and strategies of plant pathogenesis encoded in the genomes of eighteen Dothideomycetes fungi.</title>
        <authorList>
            <person name="Ohm R.A."/>
            <person name="Feau N."/>
            <person name="Henrissat B."/>
            <person name="Schoch C.L."/>
            <person name="Horwitz B.A."/>
            <person name="Barry K.W."/>
            <person name="Condon B.J."/>
            <person name="Copeland A.C."/>
            <person name="Dhillon B."/>
            <person name="Glaser F."/>
            <person name="Hesse C.N."/>
            <person name="Kosti I."/>
            <person name="LaButti K."/>
            <person name="Lindquist E.A."/>
            <person name="Lucas S."/>
            <person name="Salamov A.A."/>
            <person name="Bradshaw R.E."/>
            <person name="Ciuffetti L."/>
            <person name="Hamelin R.C."/>
            <person name="Kema G.H.J."/>
            <person name="Lawrence C."/>
            <person name="Scott J.A."/>
            <person name="Spatafora J.W."/>
            <person name="Turgeon B.G."/>
            <person name="de Wit P.J.G.M."/>
            <person name="Zhong S."/>
            <person name="Goodwin S.B."/>
            <person name="Grigoriev I.V."/>
        </authorList>
    </citation>
    <scope>NUCLEOTIDE SEQUENCE [LARGE SCALE GENOMIC DNA]</scope>
    <source>
        <strain evidence="3">28A</strain>
    </source>
</reference>
<keyword evidence="3" id="KW-1185">Reference proteome</keyword>
<dbReference type="OrthoDB" id="4152802at2759"/>
<gene>
    <name evidence="2" type="ORF">SETTUDRAFT_19657</name>
</gene>
<dbReference type="Proteomes" id="UP000016935">
    <property type="component" value="Unassembled WGS sequence"/>
</dbReference>
<sequence length="845" mass="93049">MWLFGRRRRKAAKLRDGGAAAVTDTKSPVAGLQTSPPPNNHAPRRGPSLRQRRRRGSSRSTAPSIAHAQKTLPDPSPFAPDLSSAEDITALPNQRRLQHSPHLRPVTQDHTAIPYNFCAHPNPNPSPPGKLHRPQSMRRDPATDSSLLALRRKSTKRRREHDHIREEEIRAMSLPMPQKRPAANSSAMLRRDSKKVKGAMNHRFERPTSNVSLPLADSIHSSMSGGSEIRAFCVSALDMLSPRPTIRVSVGSHYPPGDRLSPNAHSEKSTRRGRRPISSEDDKASKRTSRIDDLADDLDAGELRDILERDKRRREKKARADQERLRRRLERRADKQNAAEVRGTPAAPRKHGTGAVGLGIERDAPAPMDDVRPSTPSHPQRLKIAVTPQAQQNTQLPTPVDSPAEEPVVSDARAIRFSQVHNRGISDASIVPELLSEKIAHDPPVEFEHMPDPGRSGSLHPVDTVDTAATSKQGSSTRRLSFEGKRLGVFASLFRRKRGSQDQVRASPSEASFSNTSRESMSRQPLPSHLVAPASATQPIQIKRPAGVPQRTRSKFREDLPEFPLSPPDSRVQSPEGAANSVHAARLSGQHPSDIRAGLLSGDRSDSPVSPTLAGHAMSQSLASVDSEASWLSGRPLKRASNRSQMRTSRTSSAMLRHEEFNPSYEELGMTDDEYFKRLTHAPAHHRGRSPYVSEDQGRRASSLLMALDTAVESDEEAEPIASPQLPDEGGQQRVQSSVGRQPTIVYRRPRIKSTEGLLSVFTDDTENRYSRAAELVVESPNDESPVSPVSPTSDSEPMLVQRAKSVDLGKGHVRHLSAGSARLLDIHKRSSIPLLDSSYRKTAE</sequence>